<dbReference type="EMBL" id="HACG01012313">
    <property type="protein sequence ID" value="CEK59178.1"/>
    <property type="molecule type" value="Transcribed_RNA"/>
</dbReference>
<dbReference type="GO" id="GO:0016567">
    <property type="term" value="P:protein ubiquitination"/>
    <property type="evidence" value="ECO:0007669"/>
    <property type="project" value="TreeGrafter"/>
</dbReference>
<dbReference type="InterPro" id="IPR057634">
    <property type="entry name" value="PAH_ZNF598/HEL2"/>
</dbReference>
<feature type="region of interest" description="Disordered" evidence="1">
    <location>
        <begin position="60"/>
        <end position="86"/>
    </location>
</feature>
<feature type="region of interest" description="Disordered" evidence="1">
    <location>
        <begin position="98"/>
        <end position="127"/>
    </location>
</feature>
<dbReference type="InterPro" id="IPR044288">
    <property type="entry name" value="ZNF598/HEL2"/>
</dbReference>
<dbReference type="GO" id="GO:0061630">
    <property type="term" value="F:ubiquitin protein ligase activity"/>
    <property type="evidence" value="ECO:0007669"/>
    <property type="project" value="InterPro"/>
</dbReference>
<dbReference type="Pfam" id="PF23202">
    <property type="entry name" value="PAH_ZNF598"/>
    <property type="match status" value="1"/>
</dbReference>
<gene>
    <name evidence="3" type="primary">ORF35424</name>
</gene>
<accession>A0A0B6YSG6</accession>
<feature type="compositionally biased region" description="Polar residues" evidence="1">
    <location>
        <begin position="106"/>
        <end position="122"/>
    </location>
</feature>
<dbReference type="AlphaFoldDB" id="A0A0B6YSG6"/>
<evidence type="ECO:0000256" key="1">
    <source>
        <dbReference type="SAM" id="MobiDB-lite"/>
    </source>
</evidence>
<sequence>NKPKTKEESKKKKKTKKEDIVKIKASDDTNACLGEIALALMQPGRDKSLGNDSLASKIGKINNNSKPSKVLDWFDNPPDIPEDSQARTSKINKDVYPKKNELPVDDSSNFPSLHSMSISIQQPKPPPGFTSYPQPDIISPVSAPPGFEHKPPSLSAIPATPPGFSLSFAYIEPADFKSRNLKLIGDIRQALVSLEEGFSNFKVLSSQFRQGLIGASNYYLSCLTLMGDMEFANVFPELLALLPDVYKQRELWEVHRTYTSKSQTVSPNKLSDCQTCGQVMLTPDIYHHQLQHASRSDFPSLSDATNSKIPSSNGVGSDIQLKEAWIRAKLI</sequence>
<dbReference type="PANTHER" id="PTHR22938">
    <property type="entry name" value="ZINC FINGER PROTEIN 598"/>
    <property type="match status" value="1"/>
</dbReference>
<organism evidence="3">
    <name type="scientific">Arion vulgaris</name>
    <dbReference type="NCBI Taxonomy" id="1028688"/>
    <lineage>
        <taxon>Eukaryota</taxon>
        <taxon>Metazoa</taxon>
        <taxon>Spiralia</taxon>
        <taxon>Lophotrochozoa</taxon>
        <taxon>Mollusca</taxon>
        <taxon>Gastropoda</taxon>
        <taxon>Heterobranchia</taxon>
        <taxon>Euthyneura</taxon>
        <taxon>Panpulmonata</taxon>
        <taxon>Eupulmonata</taxon>
        <taxon>Stylommatophora</taxon>
        <taxon>Helicina</taxon>
        <taxon>Arionoidea</taxon>
        <taxon>Arionidae</taxon>
        <taxon>Arion</taxon>
    </lineage>
</organism>
<reference evidence="3" key="1">
    <citation type="submission" date="2014-12" db="EMBL/GenBank/DDBJ databases">
        <title>Insight into the proteome of Arion vulgaris.</title>
        <authorList>
            <person name="Aradska J."/>
            <person name="Bulat T."/>
            <person name="Smidak R."/>
            <person name="Sarate P."/>
            <person name="Gangsoo J."/>
            <person name="Sialana F."/>
            <person name="Bilban M."/>
            <person name="Lubec G."/>
        </authorList>
    </citation>
    <scope>NUCLEOTIDE SEQUENCE</scope>
    <source>
        <tissue evidence="3">Skin</tissue>
    </source>
</reference>
<protein>
    <recommendedName>
        <fullName evidence="2">ZNF598/HEL2 PAH domain-containing protein</fullName>
    </recommendedName>
</protein>
<name>A0A0B6YSG6_9EUPU</name>
<feature type="non-terminal residue" evidence="3">
    <location>
        <position position="1"/>
    </location>
</feature>
<dbReference type="GO" id="GO:0072344">
    <property type="term" value="P:rescue of stalled ribosome"/>
    <property type="evidence" value="ECO:0007669"/>
    <property type="project" value="InterPro"/>
</dbReference>
<evidence type="ECO:0000259" key="2">
    <source>
        <dbReference type="Pfam" id="PF23202"/>
    </source>
</evidence>
<feature type="domain" description="ZNF598/HEL2 PAH" evidence="2">
    <location>
        <begin position="178"/>
        <end position="256"/>
    </location>
</feature>
<dbReference type="GO" id="GO:0043022">
    <property type="term" value="F:ribosome binding"/>
    <property type="evidence" value="ECO:0007669"/>
    <property type="project" value="TreeGrafter"/>
</dbReference>
<proteinExistence type="predicted"/>
<evidence type="ECO:0000313" key="3">
    <source>
        <dbReference type="EMBL" id="CEK59178.1"/>
    </source>
</evidence>
<dbReference type="PANTHER" id="PTHR22938:SF0">
    <property type="entry name" value="E3 UBIQUITIN-PROTEIN LIGASE ZNF598"/>
    <property type="match status" value="1"/>
</dbReference>